<comment type="caution">
    <text evidence="2">The sequence shown here is derived from an EMBL/GenBank/DDBJ whole genome shotgun (WGS) entry which is preliminary data.</text>
</comment>
<keyword evidence="1" id="KW-0812">Transmembrane</keyword>
<evidence type="ECO:0000313" key="3">
    <source>
        <dbReference type="Proteomes" id="UP001066276"/>
    </source>
</evidence>
<evidence type="ECO:0000256" key="1">
    <source>
        <dbReference type="SAM" id="Phobius"/>
    </source>
</evidence>
<name>A0AAV7NH07_PLEWA</name>
<dbReference type="Proteomes" id="UP001066276">
    <property type="component" value="Chromosome 8"/>
</dbReference>
<feature type="transmembrane region" description="Helical" evidence="1">
    <location>
        <begin position="21"/>
        <end position="44"/>
    </location>
</feature>
<sequence length="159" mass="18718">MHCSMLRRRRPWLLPRWRLRSLCATSMPVALLVLFYCPCPIVYIEAGKETTFLPAVYKDASRSSAHRLAGRETTFLAAAYKDASRFSARRLYFDCFFRRRMRLITNLKKTALRKPWPTCPWGETRVGWPKFIHPPGSVCVYIFTTNQMFSKIKLDLEQY</sequence>
<evidence type="ECO:0000313" key="2">
    <source>
        <dbReference type="EMBL" id="KAJ1113974.1"/>
    </source>
</evidence>
<proteinExistence type="predicted"/>
<accession>A0AAV7NH07</accession>
<dbReference type="AlphaFoldDB" id="A0AAV7NH07"/>
<protein>
    <recommendedName>
        <fullName evidence="4">Secreted protein</fullName>
    </recommendedName>
</protein>
<evidence type="ECO:0008006" key="4">
    <source>
        <dbReference type="Google" id="ProtNLM"/>
    </source>
</evidence>
<keyword evidence="1" id="KW-1133">Transmembrane helix</keyword>
<keyword evidence="3" id="KW-1185">Reference proteome</keyword>
<gene>
    <name evidence="2" type="ORF">NDU88_002214</name>
</gene>
<organism evidence="2 3">
    <name type="scientific">Pleurodeles waltl</name>
    <name type="common">Iberian ribbed newt</name>
    <dbReference type="NCBI Taxonomy" id="8319"/>
    <lineage>
        <taxon>Eukaryota</taxon>
        <taxon>Metazoa</taxon>
        <taxon>Chordata</taxon>
        <taxon>Craniata</taxon>
        <taxon>Vertebrata</taxon>
        <taxon>Euteleostomi</taxon>
        <taxon>Amphibia</taxon>
        <taxon>Batrachia</taxon>
        <taxon>Caudata</taxon>
        <taxon>Salamandroidea</taxon>
        <taxon>Salamandridae</taxon>
        <taxon>Pleurodelinae</taxon>
        <taxon>Pleurodeles</taxon>
    </lineage>
</organism>
<dbReference type="EMBL" id="JANPWB010000012">
    <property type="protein sequence ID" value="KAJ1113974.1"/>
    <property type="molecule type" value="Genomic_DNA"/>
</dbReference>
<keyword evidence="1" id="KW-0472">Membrane</keyword>
<reference evidence="2" key="1">
    <citation type="journal article" date="2022" name="bioRxiv">
        <title>Sequencing and chromosome-scale assembly of the giantPleurodeles waltlgenome.</title>
        <authorList>
            <person name="Brown T."/>
            <person name="Elewa A."/>
            <person name="Iarovenko S."/>
            <person name="Subramanian E."/>
            <person name="Araus A.J."/>
            <person name="Petzold A."/>
            <person name="Susuki M."/>
            <person name="Suzuki K.-i.T."/>
            <person name="Hayashi T."/>
            <person name="Toyoda A."/>
            <person name="Oliveira C."/>
            <person name="Osipova E."/>
            <person name="Leigh N.D."/>
            <person name="Simon A."/>
            <person name="Yun M.H."/>
        </authorList>
    </citation>
    <scope>NUCLEOTIDE SEQUENCE</scope>
    <source>
        <strain evidence="2">20211129_DDA</strain>
        <tissue evidence="2">Liver</tissue>
    </source>
</reference>